<dbReference type="GO" id="GO:0005886">
    <property type="term" value="C:plasma membrane"/>
    <property type="evidence" value="ECO:0007669"/>
    <property type="project" value="TreeGrafter"/>
</dbReference>
<keyword evidence="4 5" id="KW-0472">Membrane</keyword>
<proteinExistence type="predicted"/>
<feature type="transmembrane region" description="Helical" evidence="5">
    <location>
        <begin position="49"/>
        <end position="70"/>
    </location>
</feature>
<comment type="caution">
    <text evidence="7">The sequence shown here is derived from an EMBL/GenBank/DDBJ whole genome shotgun (WGS) entry which is preliminary data.</text>
</comment>
<evidence type="ECO:0000256" key="1">
    <source>
        <dbReference type="ARBA" id="ARBA00004141"/>
    </source>
</evidence>
<dbReference type="GO" id="GO:0072659">
    <property type="term" value="P:protein localization to plasma membrane"/>
    <property type="evidence" value="ECO:0007669"/>
    <property type="project" value="TreeGrafter"/>
</dbReference>
<dbReference type="EMBL" id="NPIC01000006">
    <property type="protein sequence ID" value="RDL35040.1"/>
    <property type="molecule type" value="Genomic_DNA"/>
</dbReference>
<reference evidence="7 8" key="1">
    <citation type="journal article" date="2018" name="IMA Fungus">
        <title>IMA Genome-F 9: Draft genome sequence of Annulohypoxylon stygium, Aspergillus mulundensis, Berkeleyomyces basicola (syn. Thielaviopsis basicola), Ceratocystis smalleyi, two Cercospora beticola strains, Coleophoma cylindrospora, Fusarium fracticaudum, Phialophora cf. hyalina, and Morchella septimelata.</title>
        <authorList>
            <person name="Wingfield B.D."/>
            <person name="Bills G.F."/>
            <person name="Dong Y."/>
            <person name="Huang W."/>
            <person name="Nel W.J."/>
            <person name="Swalarsk-Parry B.S."/>
            <person name="Vaghefi N."/>
            <person name="Wilken P.M."/>
            <person name="An Z."/>
            <person name="de Beer Z.W."/>
            <person name="De Vos L."/>
            <person name="Chen L."/>
            <person name="Duong T.A."/>
            <person name="Gao Y."/>
            <person name="Hammerbacher A."/>
            <person name="Kikkert J.R."/>
            <person name="Li Y."/>
            <person name="Li H."/>
            <person name="Li K."/>
            <person name="Li Q."/>
            <person name="Liu X."/>
            <person name="Ma X."/>
            <person name="Naidoo K."/>
            <person name="Pethybridge S.J."/>
            <person name="Sun J."/>
            <person name="Steenkamp E.T."/>
            <person name="van der Nest M.A."/>
            <person name="van Wyk S."/>
            <person name="Wingfield M.J."/>
            <person name="Xiong C."/>
            <person name="Yue Q."/>
            <person name="Zhang X."/>
        </authorList>
    </citation>
    <scope>NUCLEOTIDE SEQUENCE [LARGE SCALE GENOMIC DNA]</scope>
    <source>
        <strain evidence="7 8">BP 5553</strain>
    </source>
</reference>
<gene>
    <name evidence="7" type="ORF">BP5553_06971</name>
</gene>
<dbReference type="InterPro" id="IPR052649">
    <property type="entry name" value="NCE102-like"/>
</dbReference>
<dbReference type="OrthoDB" id="2017497at2759"/>
<comment type="subcellular location">
    <subcellularLocation>
        <location evidence="1">Membrane</location>
        <topology evidence="1">Multi-pass membrane protein</topology>
    </subcellularLocation>
</comment>
<evidence type="ECO:0000256" key="3">
    <source>
        <dbReference type="ARBA" id="ARBA00022989"/>
    </source>
</evidence>
<dbReference type="AlphaFoldDB" id="A0A370TI60"/>
<dbReference type="GO" id="GO:0032126">
    <property type="term" value="C:eisosome"/>
    <property type="evidence" value="ECO:0007669"/>
    <property type="project" value="TreeGrafter"/>
</dbReference>
<evidence type="ECO:0000256" key="5">
    <source>
        <dbReference type="SAM" id="Phobius"/>
    </source>
</evidence>
<name>A0A370TI60_9HELO</name>
<evidence type="ECO:0000313" key="8">
    <source>
        <dbReference type="Proteomes" id="UP000254866"/>
    </source>
</evidence>
<sequence>MIVTLALRVLQLLFGAVVLALSIVLIKGYGPAMAGATLGKAPEEPLMDYGAFCGAAGILIAAIGIAATFFEKLQGIVMLALDGLASFFLFAGAVAYAAKVGAGSCTDETYKGYLVKHFDLFRPSIYKEYHTTDVDKRAGLIEDDIHGRCREFQANTAFIWFMFACFVGTFALGFLAKSGRRGGAMV</sequence>
<feature type="domain" description="MARVEL" evidence="6">
    <location>
        <begin position="4"/>
        <end position="172"/>
    </location>
</feature>
<keyword evidence="2 5" id="KW-0812">Transmembrane</keyword>
<dbReference type="GeneID" id="43599820"/>
<dbReference type="Pfam" id="PF01284">
    <property type="entry name" value="MARVEL"/>
    <property type="match status" value="1"/>
</dbReference>
<feature type="transmembrane region" description="Helical" evidence="5">
    <location>
        <begin position="12"/>
        <end position="29"/>
    </location>
</feature>
<organism evidence="7 8">
    <name type="scientific">Venustampulla echinocandica</name>
    <dbReference type="NCBI Taxonomy" id="2656787"/>
    <lineage>
        <taxon>Eukaryota</taxon>
        <taxon>Fungi</taxon>
        <taxon>Dikarya</taxon>
        <taxon>Ascomycota</taxon>
        <taxon>Pezizomycotina</taxon>
        <taxon>Leotiomycetes</taxon>
        <taxon>Helotiales</taxon>
        <taxon>Pleuroascaceae</taxon>
        <taxon>Venustampulla</taxon>
    </lineage>
</organism>
<dbReference type="STRING" id="2656787.A0A370TI60"/>
<evidence type="ECO:0000259" key="6">
    <source>
        <dbReference type="Pfam" id="PF01284"/>
    </source>
</evidence>
<protein>
    <recommendedName>
        <fullName evidence="6">MARVEL domain-containing protein</fullName>
    </recommendedName>
</protein>
<evidence type="ECO:0000256" key="2">
    <source>
        <dbReference type="ARBA" id="ARBA00022692"/>
    </source>
</evidence>
<dbReference type="GO" id="GO:0070941">
    <property type="term" value="P:eisosome assembly"/>
    <property type="evidence" value="ECO:0007669"/>
    <property type="project" value="TreeGrafter"/>
</dbReference>
<feature type="transmembrane region" description="Helical" evidence="5">
    <location>
        <begin position="157"/>
        <end position="176"/>
    </location>
</feature>
<keyword evidence="3 5" id="KW-1133">Transmembrane helix</keyword>
<keyword evidence="8" id="KW-1185">Reference proteome</keyword>
<evidence type="ECO:0000313" key="7">
    <source>
        <dbReference type="EMBL" id="RDL35040.1"/>
    </source>
</evidence>
<accession>A0A370TI60</accession>
<dbReference type="PANTHER" id="PTHR28165">
    <property type="entry name" value="NON-CLASSICAL EXPORT PROTEIN 2-RELATED"/>
    <property type="match status" value="1"/>
</dbReference>
<dbReference type="Proteomes" id="UP000254866">
    <property type="component" value="Unassembled WGS sequence"/>
</dbReference>
<dbReference type="InterPro" id="IPR008253">
    <property type="entry name" value="Marvel"/>
</dbReference>
<dbReference type="PANTHER" id="PTHR28165:SF1">
    <property type="entry name" value="NON-CLASSICAL EXPORT PROTEIN 2-RELATED"/>
    <property type="match status" value="1"/>
</dbReference>
<dbReference type="RefSeq" id="XP_031867863.1">
    <property type="nucleotide sequence ID" value="XM_032015594.1"/>
</dbReference>
<feature type="transmembrane region" description="Helical" evidence="5">
    <location>
        <begin position="77"/>
        <end position="98"/>
    </location>
</feature>
<evidence type="ECO:0000256" key="4">
    <source>
        <dbReference type="ARBA" id="ARBA00023136"/>
    </source>
</evidence>